<dbReference type="EMBL" id="CAMGYJ010000010">
    <property type="protein sequence ID" value="CAI0554765.1"/>
    <property type="molecule type" value="Genomic_DNA"/>
</dbReference>
<keyword evidence="2" id="KW-1185">Reference proteome</keyword>
<organism evidence="1 2">
    <name type="scientific">Linum tenue</name>
    <dbReference type="NCBI Taxonomy" id="586396"/>
    <lineage>
        <taxon>Eukaryota</taxon>
        <taxon>Viridiplantae</taxon>
        <taxon>Streptophyta</taxon>
        <taxon>Embryophyta</taxon>
        <taxon>Tracheophyta</taxon>
        <taxon>Spermatophyta</taxon>
        <taxon>Magnoliopsida</taxon>
        <taxon>eudicotyledons</taxon>
        <taxon>Gunneridae</taxon>
        <taxon>Pentapetalae</taxon>
        <taxon>rosids</taxon>
        <taxon>fabids</taxon>
        <taxon>Malpighiales</taxon>
        <taxon>Linaceae</taxon>
        <taxon>Linum</taxon>
    </lineage>
</organism>
<protein>
    <submittedName>
        <fullName evidence="1">Uncharacterized protein</fullName>
    </submittedName>
</protein>
<sequence>MVKNAIPSPTVVNAVFIGFVVVGEWLTQVGIQDVTIGIQ</sequence>
<accession>A0AAV0RBP6</accession>
<gene>
    <name evidence="1" type="ORF">LITE_LOCUS47318</name>
</gene>
<evidence type="ECO:0000313" key="1">
    <source>
        <dbReference type="EMBL" id="CAI0554765.1"/>
    </source>
</evidence>
<name>A0AAV0RBP6_9ROSI</name>
<dbReference type="Proteomes" id="UP001154282">
    <property type="component" value="Unassembled WGS sequence"/>
</dbReference>
<feature type="non-terminal residue" evidence="1">
    <location>
        <position position="39"/>
    </location>
</feature>
<dbReference type="AlphaFoldDB" id="A0AAV0RBP6"/>
<reference evidence="1" key="1">
    <citation type="submission" date="2022-08" db="EMBL/GenBank/DDBJ databases">
        <authorList>
            <person name="Gutierrez-Valencia J."/>
        </authorList>
    </citation>
    <scope>NUCLEOTIDE SEQUENCE</scope>
</reference>
<proteinExistence type="predicted"/>
<evidence type="ECO:0000313" key="2">
    <source>
        <dbReference type="Proteomes" id="UP001154282"/>
    </source>
</evidence>
<comment type="caution">
    <text evidence="1">The sequence shown here is derived from an EMBL/GenBank/DDBJ whole genome shotgun (WGS) entry which is preliminary data.</text>
</comment>